<dbReference type="Proteomes" id="UP001066276">
    <property type="component" value="Chromosome 10"/>
</dbReference>
<organism evidence="2 3">
    <name type="scientific">Pleurodeles waltl</name>
    <name type="common">Iberian ribbed newt</name>
    <dbReference type="NCBI Taxonomy" id="8319"/>
    <lineage>
        <taxon>Eukaryota</taxon>
        <taxon>Metazoa</taxon>
        <taxon>Chordata</taxon>
        <taxon>Craniata</taxon>
        <taxon>Vertebrata</taxon>
        <taxon>Euteleostomi</taxon>
        <taxon>Amphibia</taxon>
        <taxon>Batrachia</taxon>
        <taxon>Caudata</taxon>
        <taxon>Salamandroidea</taxon>
        <taxon>Salamandridae</taxon>
        <taxon>Pleurodelinae</taxon>
        <taxon>Pleurodeles</taxon>
    </lineage>
</organism>
<feature type="compositionally biased region" description="Basic and acidic residues" evidence="1">
    <location>
        <begin position="127"/>
        <end position="145"/>
    </location>
</feature>
<proteinExistence type="predicted"/>
<reference evidence="2" key="1">
    <citation type="journal article" date="2022" name="bioRxiv">
        <title>Sequencing and chromosome-scale assembly of the giantPleurodeles waltlgenome.</title>
        <authorList>
            <person name="Brown T."/>
            <person name="Elewa A."/>
            <person name="Iarovenko S."/>
            <person name="Subramanian E."/>
            <person name="Araus A.J."/>
            <person name="Petzold A."/>
            <person name="Susuki M."/>
            <person name="Suzuki K.-i.T."/>
            <person name="Hayashi T."/>
            <person name="Toyoda A."/>
            <person name="Oliveira C."/>
            <person name="Osipova E."/>
            <person name="Leigh N.D."/>
            <person name="Simon A."/>
            <person name="Yun M.H."/>
        </authorList>
    </citation>
    <scope>NUCLEOTIDE SEQUENCE</scope>
    <source>
        <strain evidence="2">20211129_DDA</strain>
        <tissue evidence="2">Liver</tissue>
    </source>
</reference>
<keyword evidence="3" id="KW-1185">Reference proteome</keyword>
<evidence type="ECO:0000313" key="2">
    <source>
        <dbReference type="EMBL" id="KAJ1097666.1"/>
    </source>
</evidence>
<feature type="region of interest" description="Disordered" evidence="1">
    <location>
        <begin position="108"/>
        <end position="191"/>
    </location>
</feature>
<feature type="region of interest" description="Disordered" evidence="1">
    <location>
        <begin position="505"/>
        <end position="527"/>
    </location>
</feature>
<dbReference type="EMBL" id="JANPWB010000014">
    <property type="protein sequence ID" value="KAJ1097666.1"/>
    <property type="molecule type" value="Genomic_DNA"/>
</dbReference>
<comment type="caution">
    <text evidence="2">The sequence shown here is derived from an EMBL/GenBank/DDBJ whole genome shotgun (WGS) entry which is preliminary data.</text>
</comment>
<gene>
    <name evidence="2" type="ORF">NDU88_002783</name>
</gene>
<feature type="compositionally biased region" description="Gly residues" evidence="1">
    <location>
        <begin position="168"/>
        <end position="179"/>
    </location>
</feature>
<feature type="compositionally biased region" description="Low complexity" evidence="1">
    <location>
        <begin position="311"/>
        <end position="320"/>
    </location>
</feature>
<feature type="region of interest" description="Disordered" evidence="1">
    <location>
        <begin position="204"/>
        <end position="337"/>
    </location>
</feature>
<dbReference type="AlphaFoldDB" id="A0AAV7M1N6"/>
<feature type="compositionally biased region" description="Basic and acidic residues" evidence="1">
    <location>
        <begin position="280"/>
        <end position="293"/>
    </location>
</feature>
<name>A0AAV7M1N6_PLEWA</name>
<evidence type="ECO:0000313" key="3">
    <source>
        <dbReference type="Proteomes" id="UP001066276"/>
    </source>
</evidence>
<protein>
    <submittedName>
        <fullName evidence="2">Uncharacterized protein</fullName>
    </submittedName>
</protein>
<accession>A0AAV7M1N6</accession>
<sequence length="527" mass="55173">MEKKVQQALALLREAGRLDLLAPEALAPGRPVRRASAGVAAAVAACSPPRAAYGGKVGAVRGRGLREAGPGAGRAVCGRVVGGGTRREAPRASLEACLGRRVRASVGKARHSPAVRRYGARPGATPRIREDAGKEQPGHLVDRRVGTGVSTLQGGKGTAEGARALSSAGGGEGGRGMAAGSGEQRDPVVPISKKWPTMLVWSSEEDVGVRSGESEAESAGEGPSTVVRAGALERVIGPLGGSRPREEEGSSESEEEGVSGACLGERQVVEGVGAPGTPDLFEHGPLDFEKEDPGEQGAALVPWDEEKASPRAASRMASTGRRGRRRRAAGASARLCGGVGNAPPDAAAWEEQRLGPVRKWRYEGESAGCAHCRGSGVKGLRKGLDEEDRMSEVTLEEGELRTSGSESEWWERQGRGVANPVRKSLQVSQVNRQSEASREILGEQRKVQERPPLLSPGRGPWAALHIGNKTVGNMVIPEKIDGVVITMKLLLQDMDEVRDHVKELGTTADDAEETLGATTPVAGKQTG</sequence>
<evidence type="ECO:0000256" key="1">
    <source>
        <dbReference type="SAM" id="MobiDB-lite"/>
    </source>
</evidence>